<evidence type="ECO:0000256" key="2">
    <source>
        <dbReference type="ARBA" id="ARBA00001966"/>
    </source>
</evidence>
<dbReference type="NCBIfam" id="NF010029">
    <property type="entry name" value="PRK13504.1"/>
    <property type="match status" value="1"/>
</dbReference>
<comment type="cofactor">
    <cofactor evidence="2">
        <name>[4Fe-4S] cluster</name>
        <dbReference type="ChEBI" id="CHEBI:49883"/>
    </cofactor>
</comment>
<evidence type="ECO:0000256" key="13">
    <source>
        <dbReference type="ARBA" id="ARBA00023192"/>
    </source>
</evidence>
<evidence type="ECO:0000256" key="7">
    <source>
        <dbReference type="ARBA" id="ARBA00022617"/>
    </source>
</evidence>
<gene>
    <name evidence="19" type="ORF">OCK74_00660</name>
</gene>
<comment type="caution">
    <text evidence="19">The sequence shown here is derived from an EMBL/GenBank/DDBJ whole genome shotgun (WGS) entry which is preliminary data.</text>
</comment>
<organism evidence="19 20">
    <name type="scientific">Paraflavisolibacter caeni</name>
    <dbReference type="NCBI Taxonomy" id="2982496"/>
    <lineage>
        <taxon>Bacteria</taxon>
        <taxon>Pseudomonadati</taxon>
        <taxon>Bacteroidota</taxon>
        <taxon>Chitinophagia</taxon>
        <taxon>Chitinophagales</taxon>
        <taxon>Chitinophagaceae</taxon>
        <taxon>Paraflavisolibacter</taxon>
    </lineage>
</organism>
<evidence type="ECO:0000313" key="19">
    <source>
        <dbReference type="EMBL" id="MCU7547597.1"/>
    </source>
</evidence>
<keyword evidence="13" id="KW-0028">Amino-acid biosynthesis</keyword>
<keyword evidence="8" id="KW-0479">Metal-binding</keyword>
<dbReference type="Pfam" id="PF01077">
    <property type="entry name" value="NIR_SIR"/>
    <property type="match status" value="1"/>
</dbReference>
<reference evidence="19" key="1">
    <citation type="submission" date="2022-09" db="EMBL/GenBank/DDBJ databases">
        <authorList>
            <person name="Yuan C."/>
            <person name="Ke Z."/>
        </authorList>
    </citation>
    <scope>NUCLEOTIDE SEQUENCE</scope>
    <source>
        <strain evidence="19">LB-8</strain>
    </source>
</reference>
<dbReference type="Gene3D" id="3.30.413.10">
    <property type="entry name" value="Sulfite Reductase Hemoprotein, domain 1"/>
    <property type="match status" value="2"/>
</dbReference>
<dbReference type="GO" id="GO:0051539">
    <property type="term" value="F:4 iron, 4 sulfur cluster binding"/>
    <property type="evidence" value="ECO:0007669"/>
    <property type="project" value="UniProtKB-KW"/>
</dbReference>
<dbReference type="GO" id="GO:0009337">
    <property type="term" value="C:sulfite reductase complex (NADPH)"/>
    <property type="evidence" value="ECO:0007669"/>
    <property type="project" value="TreeGrafter"/>
</dbReference>
<evidence type="ECO:0000256" key="15">
    <source>
        <dbReference type="ARBA" id="ARBA00057160"/>
    </source>
</evidence>
<evidence type="ECO:0000256" key="10">
    <source>
        <dbReference type="ARBA" id="ARBA00023002"/>
    </source>
</evidence>
<sequence>MAKSNTNLSPTEKIKMASDGLRGTIKESLQNEITGNIYEDDHSLVRFHGMYLQDDRDRREERAAKKLERLYSFMIRLRLAGGFMTPEQWIALHHIAGENSTGVIKITTRQTIQLHGILKSRVKPTLQAFNEAGLTTLATCGDINRNVICTSNPKESPVHEQVFTIAKQISDLLLPKTNGYYEIWLDAEKLADKQLEEDPLYQDRYMPRKFKIGLAIPPNNDADVLTNDLALIAIVENNELKGFNIAIGGGMSSTHGNPDHYPRLASVLGFVDTEEKVLKAVYEILTIQRDYGNRSDRKLARLKYTVDRLGIEWWKEELEKRCGFTIEKAKPFAFNRRKDHYGWEQNHQGLWNYSVFVENGRVLDDEKVALKTALLEVAETGKANFRFTSNQNVILADISKEDKPVIQEILERFKIIEHTNNPSALRSNAIACVALNTCALALAESQRYLPTLISRIEPLLQKHGLEDEELIMRMSGCPNGCSRPFAAEIAFVGTALGHYNMHLGGDRYGLRLNKLYKESLNESQILSELDSIFGEFKQQRKEGETFGDFANARYVNA</sequence>
<protein>
    <recommendedName>
        <fullName evidence="5">assimilatory sulfite reductase (NADPH)</fullName>
        <ecNumber evidence="5">1.8.1.2</ecNumber>
    </recommendedName>
</protein>
<proteinExistence type="inferred from homology"/>
<evidence type="ECO:0000256" key="8">
    <source>
        <dbReference type="ARBA" id="ARBA00022723"/>
    </source>
</evidence>
<evidence type="ECO:0000256" key="12">
    <source>
        <dbReference type="ARBA" id="ARBA00023014"/>
    </source>
</evidence>
<evidence type="ECO:0000256" key="14">
    <source>
        <dbReference type="ARBA" id="ARBA00052219"/>
    </source>
</evidence>
<dbReference type="AlphaFoldDB" id="A0A9X3BGD9"/>
<evidence type="ECO:0000256" key="5">
    <source>
        <dbReference type="ARBA" id="ARBA00012604"/>
    </source>
</evidence>
<evidence type="ECO:0000259" key="17">
    <source>
        <dbReference type="Pfam" id="PF01077"/>
    </source>
</evidence>
<evidence type="ECO:0000256" key="9">
    <source>
        <dbReference type="ARBA" id="ARBA00022857"/>
    </source>
</evidence>
<name>A0A9X3BGD9_9BACT</name>
<evidence type="ECO:0000256" key="3">
    <source>
        <dbReference type="ARBA" id="ARBA00004774"/>
    </source>
</evidence>
<keyword evidence="10" id="KW-0560">Oxidoreductase</keyword>
<dbReference type="GO" id="GO:0019344">
    <property type="term" value="P:cysteine biosynthetic process"/>
    <property type="evidence" value="ECO:0007669"/>
    <property type="project" value="UniProtKB-KW"/>
</dbReference>
<dbReference type="EMBL" id="JAOTIF010000001">
    <property type="protein sequence ID" value="MCU7547597.1"/>
    <property type="molecule type" value="Genomic_DNA"/>
</dbReference>
<dbReference type="InterPro" id="IPR006067">
    <property type="entry name" value="NO2/SO3_Rdtase_4Fe4S_dom"/>
</dbReference>
<comment type="subunit">
    <text evidence="16">Alpha(8)-beta(8). The alpha component is a flavoprotein, the beta component is a hemoprotein.</text>
</comment>
<dbReference type="GO" id="GO:0046872">
    <property type="term" value="F:metal ion binding"/>
    <property type="evidence" value="ECO:0007669"/>
    <property type="project" value="UniProtKB-KW"/>
</dbReference>
<comment type="catalytic activity">
    <reaction evidence="14">
        <text>hydrogen sulfide + 3 NADP(+) + 3 H2O = sulfite + 3 NADPH + 4 H(+)</text>
        <dbReference type="Rhea" id="RHEA:13801"/>
        <dbReference type="ChEBI" id="CHEBI:15377"/>
        <dbReference type="ChEBI" id="CHEBI:15378"/>
        <dbReference type="ChEBI" id="CHEBI:17359"/>
        <dbReference type="ChEBI" id="CHEBI:29919"/>
        <dbReference type="ChEBI" id="CHEBI:57783"/>
        <dbReference type="ChEBI" id="CHEBI:58349"/>
        <dbReference type="EC" id="1.8.1.2"/>
    </reaction>
</comment>
<dbReference type="GO" id="GO:0004783">
    <property type="term" value="F:sulfite reductase (NADPH) activity"/>
    <property type="evidence" value="ECO:0007669"/>
    <property type="project" value="UniProtKB-EC"/>
</dbReference>
<keyword evidence="9" id="KW-0521">NADP</keyword>
<dbReference type="InterPro" id="IPR006066">
    <property type="entry name" value="NO2/SO3_Rdtase_FeS/sirohaem_BS"/>
</dbReference>
<dbReference type="InterPro" id="IPR045854">
    <property type="entry name" value="NO2/SO3_Rdtase_4Fe4S_sf"/>
</dbReference>
<dbReference type="GO" id="GO:0020037">
    <property type="term" value="F:heme binding"/>
    <property type="evidence" value="ECO:0007669"/>
    <property type="project" value="InterPro"/>
</dbReference>
<dbReference type="GO" id="GO:0050311">
    <property type="term" value="F:sulfite reductase (ferredoxin) activity"/>
    <property type="evidence" value="ECO:0007669"/>
    <property type="project" value="TreeGrafter"/>
</dbReference>
<keyword evidence="12" id="KW-0411">Iron-sulfur</keyword>
<dbReference type="Pfam" id="PF03460">
    <property type="entry name" value="NIR_SIR_ferr"/>
    <property type="match status" value="2"/>
</dbReference>
<keyword evidence="13" id="KW-0198">Cysteine biosynthesis</keyword>
<keyword evidence="11" id="KW-0408">Iron</keyword>
<feature type="domain" description="Nitrite/Sulfite reductase ferredoxin-like" evidence="18">
    <location>
        <begin position="348"/>
        <end position="411"/>
    </location>
</feature>
<dbReference type="InterPro" id="IPR036136">
    <property type="entry name" value="Nit/Sulf_reduc_fer-like_dom_sf"/>
</dbReference>
<dbReference type="EC" id="1.8.1.2" evidence="5"/>
<dbReference type="InterPro" id="IPR045169">
    <property type="entry name" value="NO2/SO3_Rdtase_4Fe4S_prot"/>
</dbReference>
<evidence type="ECO:0000256" key="11">
    <source>
        <dbReference type="ARBA" id="ARBA00023004"/>
    </source>
</evidence>
<accession>A0A9X3BGD9</accession>
<feature type="domain" description="Nitrite/sulphite reductase 4Fe-4S" evidence="17">
    <location>
        <begin position="169"/>
        <end position="323"/>
    </location>
</feature>
<evidence type="ECO:0000259" key="18">
    <source>
        <dbReference type="Pfam" id="PF03460"/>
    </source>
</evidence>
<evidence type="ECO:0000256" key="1">
    <source>
        <dbReference type="ARBA" id="ARBA00001929"/>
    </source>
</evidence>
<comment type="pathway">
    <text evidence="3">Sulfur metabolism; hydrogen sulfide biosynthesis; hydrogen sulfide from sulfite (NADPH route): step 1/1.</text>
</comment>
<evidence type="ECO:0000256" key="6">
    <source>
        <dbReference type="ARBA" id="ARBA00022485"/>
    </source>
</evidence>
<dbReference type="PROSITE" id="PS00365">
    <property type="entry name" value="NIR_SIR"/>
    <property type="match status" value="1"/>
</dbReference>
<dbReference type="PANTHER" id="PTHR11493:SF47">
    <property type="entry name" value="SULFITE REDUCTASE [NADPH] SUBUNIT BETA"/>
    <property type="match status" value="1"/>
</dbReference>
<dbReference type="FunFam" id="3.30.413.10:FF:000003">
    <property type="entry name" value="Sulfite reductase [NADPH] hemoprotein beta-component"/>
    <property type="match status" value="1"/>
</dbReference>
<dbReference type="PANTHER" id="PTHR11493">
    <property type="entry name" value="SULFITE REDUCTASE [NADPH] SUBUNIT BETA-RELATED"/>
    <property type="match status" value="1"/>
</dbReference>
<dbReference type="Gene3D" id="3.90.480.20">
    <property type="match status" value="1"/>
</dbReference>
<keyword evidence="7" id="KW-0349">Heme</keyword>
<evidence type="ECO:0000313" key="20">
    <source>
        <dbReference type="Proteomes" id="UP001155483"/>
    </source>
</evidence>
<evidence type="ECO:0000256" key="16">
    <source>
        <dbReference type="ARBA" id="ARBA00062253"/>
    </source>
</evidence>
<dbReference type="Proteomes" id="UP001155483">
    <property type="component" value="Unassembled WGS sequence"/>
</dbReference>
<feature type="domain" description="Nitrite/Sulfite reductase ferredoxin-like" evidence="18">
    <location>
        <begin position="73"/>
        <end position="131"/>
    </location>
</feature>
<dbReference type="InterPro" id="IPR005117">
    <property type="entry name" value="NiRdtase/SiRdtase_haem-b_fer"/>
</dbReference>
<comment type="cofactor">
    <cofactor evidence="1">
        <name>siroheme</name>
        <dbReference type="ChEBI" id="CHEBI:60052"/>
    </cofactor>
</comment>
<keyword evidence="6" id="KW-0004">4Fe-4S</keyword>
<dbReference type="RefSeq" id="WP_279295043.1">
    <property type="nucleotide sequence ID" value="NZ_JAOTIF010000001.1"/>
</dbReference>
<dbReference type="Gene3D" id="3.90.480.10">
    <property type="entry name" value="Sulfite Reductase Hemoprotein,Domain 2"/>
    <property type="match status" value="1"/>
</dbReference>
<comment type="function">
    <text evidence="15">Component of the sulfite reductase complex that catalyzes the 6-electron reduction of sulfite to sulfide. This is one of several activities required for the biosynthesis of L-cysteine from sulfate.</text>
</comment>
<dbReference type="GO" id="GO:0000103">
    <property type="term" value="P:sulfate assimilation"/>
    <property type="evidence" value="ECO:0007669"/>
    <property type="project" value="TreeGrafter"/>
</dbReference>
<dbReference type="SUPFAM" id="SSF55124">
    <property type="entry name" value="Nitrite/Sulfite reductase N-terminal domain-like"/>
    <property type="match status" value="2"/>
</dbReference>
<comment type="similarity">
    <text evidence="4">Belongs to the nitrite and sulfite reductase 4Fe-4S domain family.</text>
</comment>
<dbReference type="PRINTS" id="PR00397">
    <property type="entry name" value="SIROHAEM"/>
</dbReference>
<keyword evidence="20" id="KW-1185">Reference proteome</keyword>
<dbReference type="SUPFAM" id="SSF56014">
    <property type="entry name" value="Nitrite and sulphite reductase 4Fe-4S domain-like"/>
    <property type="match status" value="2"/>
</dbReference>
<reference evidence="19" key="2">
    <citation type="submission" date="2023-04" db="EMBL/GenBank/DDBJ databases">
        <title>Paracnuella aquatica gen. nov., sp. nov., a member of the family Chitinophagaceae isolated from a hot spring.</title>
        <authorList>
            <person name="Wang C."/>
        </authorList>
    </citation>
    <scope>NUCLEOTIDE SEQUENCE</scope>
    <source>
        <strain evidence="19">LB-8</strain>
    </source>
</reference>
<evidence type="ECO:0000256" key="4">
    <source>
        <dbReference type="ARBA" id="ARBA00010429"/>
    </source>
</evidence>